<sequence>MATPQSQETWPLRCHEYAVAQDFEYAFPSSGCGCIGRLRWWRRKAEGVRPESWLKRKAKKLREISEVLAGPRWRNFIPRFITYGIDKKRRSMKMMMMMQFQYDPRSYQLNFDHKEAGAGFPDFSSRFAAPAAILKAAVGRDKQTCFDLTV</sequence>
<evidence type="ECO:0000313" key="2">
    <source>
        <dbReference type="Proteomes" id="UP001396334"/>
    </source>
</evidence>
<dbReference type="PANTHER" id="PTHR47076:SF1">
    <property type="entry name" value="NHL DOMAIN PROTEIN"/>
    <property type="match status" value="1"/>
</dbReference>
<keyword evidence="2" id="KW-1185">Reference proteome</keyword>
<organism evidence="1 2">
    <name type="scientific">Hibiscus sabdariffa</name>
    <name type="common">roselle</name>
    <dbReference type="NCBI Taxonomy" id="183260"/>
    <lineage>
        <taxon>Eukaryota</taxon>
        <taxon>Viridiplantae</taxon>
        <taxon>Streptophyta</taxon>
        <taxon>Embryophyta</taxon>
        <taxon>Tracheophyta</taxon>
        <taxon>Spermatophyta</taxon>
        <taxon>Magnoliopsida</taxon>
        <taxon>eudicotyledons</taxon>
        <taxon>Gunneridae</taxon>
        <taxon>Pentapetalae</taxon>
        <taxon>rosids</taxon>
        <taxon>malvids</taxon>
        <taxon>Malvales</taxon>
        <taxon>Malvaceae</taxon>
        <taxon>Malvoideae</taxon>
        <taxon>Hibiscus</taxon>
    </lineage>
</organism>
<dbReference type="PANTHER" id="PTHR47076">
    <property type="entry name" value="NHL DOMAIN PROTEIN"/>
    <property type="match status" value="1"/>
</dbReference>
<accession>A0ABR2U2Y7</accession>
<dbReference type="EMBL" id="JBBPBN010000003">
    <property type="protein sequence ID" value="KAK9043982.1"/>
    <property type="molecule type" value="Genomic_DNA"/>
</dbReference>
<dbReference type="Proteomes" id="UP001396334">
    <property type="component" value="Unassembled WGS sequence"/>
</dbReference>
<comment type="caution">
    <text evidence="1">The sequence shown here is derived from an EMBL/GenBank/DDBJ whole genome shotgun (WGS) entry which is preliminary data.</text>
</comment>
<evidence type="ECO:0000313" key="1">
    <source>
        <dbReference type="EMBL" id="KAK9043982.1"/>
    </source>
</evidence>
<name>A0ABR2U2Y7_9ROSI</name>
<proteinExistence type="predicted"/>
<gene>
    <name evidence="1" type="ORF">V6N11_072305</name>
</gene>
<reference evidence="1 2" key="1">
    <citation type="journal article" date="2024" name="G3 (Bethesda)">
        <title>Genome assembly of Hibiscus sabdariffa L. provides insights into metabolisms of medicinal natural products.</title>
        <authorList>
            <person name="Kim T."/>
        </authorList>
    </citation>
    <scope>NUCLEOTIDE SEQUENCE [LARGE SCALE GENOMIC DNA]</scope>
    <source>
        <strain evidence="1">TK-2024</strain>
        <tissue evidence="1">Old leaves</tissue>
    </source>
</reference>
<protein>
    <submittedName>
        <fullName evidence="1">Uncharacterized protein</fullName>
    </submittedName>
</protein>